<dbReference type="Pfam" id="PF05845">
    <property type="entry name" value="PhnH"/>
    <property type="match status" value="1"/>
</dbReference>
<accession>A0A9X3WMH2</accession>
<reference evidence="1" key="1">
    <citation type="submission" date="2022-06" db="EMBL/GenBank/DDBJ databases">
        <title>Aquibacillus sp. a new bacterium isolated from soil saline samples.</title>
        <authorList>
            <person name="Galisteo C."/>
            <person name="De La Haba R."/>
            <person name="Sanchez-Porro C."/>
            <person name="Ventosa A."/>
        </authorList>
    </citation>
    <scope>NUCLEOTIDE SEQUENCE</scope>
    <source>
        <strain evidence="1">JCM 12387</strain>
    </source>
</reference>
<evidence type="ECO:0000313" key="1">
    <source>
        <dbReference type="EMBL" id="MDC3420906.1"/>
    </source>
</evidence>
<dbReference type="RefSeq" id="WP_259872274.1">
    <property type="nucleotide sequence ID" value="NZ_JAMQJZ010000007.1"/>
</dbReference>
<dbReference type="GO" id="GO:0019634">
    <property type="term" value="P:organic phosphonate metabolic process"/>
    <property type="evidence" value="ECO:0007669"/>
    <property type="project" value="InterPro"/>
</dbReference>
<dbReference type="SUPFAM" id="SSF159709">
    <property type="entry name" value="PhnH-like"/>
    <property type="match status" value="1"/>
</dbReference>
<comment type="caution">
    <text evidence="1">The sequence shown here is derived from an EMBL/GenBank/DDBJ whole genome shotgun (WGS) entry which is preliminary data.</text>
</comment>
<dbReference type="AlphaFoldDB" id="A0A9X3WMH2"/>
<organism evidence="1 2">
    <name type="scientific">Aquibacillus koreensis</name>
    <dbReference type="NCBI Taxonomy" id="279446"/>
    <lineage>
        <taxon>Bacteria</taxon>
        <taxon>Bacillati</taxon>
        <taxon>Bacillota</taxon>
        <taxon>Bacilli</taxon>
        <taxon>Bacillales</taxon>
        <taxon>Bacillaceae</taxon>
        <taxon>Aquibacillus</taxon>
    </lineage>
</organism>
<dbReference type="Proteomes" id="UP001145072">
    <property type="component" value="Unassembled WGS sequence"/>
</dbReference>
<dbReference type="EMBL" id="JAMQJZ010000007">
    <property type="protein sequence ID" value="MDC3420906.1"/>
    <property type="molecule type" value="Genomic_DNA"/>
</dbReference>
<dbReference type="InterPro" id="IPR008772">
    <property type="entry name" value="Phosphonate_metab_PhnH"/>
</dbReference>
<protein>
    <submittedName>
        <fullName evidence="1">Phosphonate C-P lyase system protein PhnH</fullName>
    </submittedName>
</protein>
<sequence>MIYSNKAFPIYSKAPYNVNGMEVVKVSNQFQPYLTIDILQKLGMPKSIASVALHLLDSKTTFAYLNQHGLEISQFLEWKTKAKQQKVNDAEFLFVPGDTKEEQINHLVKEVFHQTKENADKHVTIVIDVEKVGHTCDEGGLRLFLTNQKDKSRLLFDVKGLSFGWIAERQLINSQCEYGMTLLLIGRDGECMCIPYYVKVEVECF</sequence>
<proteinExistence type="predicted"/>
<dbReference type="Gene3D" id="3.40.50.11310">
    <property type="entry name" value="Bacterial phosphonate metabolism protein PhnH"/>
    <property type="match status" value="1"/>
</dbReference>
<keyword evidence="1" id="KW-0456">Lyase</keyword>
<name>A0A9X3WMH2_9BACI</name>
<keyword evidence="2" id="KW-1185">Reference proteome</keyword>
<evidence type="ECO:0000313" key="2">
    <source>
        <dbReference type="Proteomes" id="UP001145072"/>
    </source>
</evidence>
<dbReference type="GO" id="GO:0016829">
    <property type="term" value="F:lyase activity"/>
    <property type="evidence" value="ECO:0007669"/>
    <property type="project" value="UniProtKB-KW"/>
</dbReference>
<dbReference type="InterPro" id="IPR038058">
    <property type="entry name" value="PhnH-like_sp"/>
</dbReference>
<gene>
    <name evidence="1" type="ORF">NC661_11055</name>
</gene>